<gene>
    <name evidence="2" type="ORF">G8O30_05685</name>
</gene>
<dbReference type="KEGG" id="mcui:G8O30_05685"/>
<dbReference type="AlphaFoldDB" id="A0A7S8HF82"/>
<dbReference type="PANTHER" id="PTHR15020:SF50">
    <property type="entry name" value="UPF0659 PROTEIN YMR090W"/>
    <property type="match status" value="1"/>
</dbReference>
<dbReference type="CDD" id="cd05243">
    <property type="entry name" value="SDR_a5"/>
    <property type="match status" value="1"/>
</dbReference>
<dbReference type="Proteomes" id="UP000593626">
    <property type="component" value="Chromosome"/>
</dbReference>
<keyword evidence="3" id="KW-1185">Reference proteome</keyword>
<dbReference type="SUPFAM" id="SSF51735">
    <property type="entry name" value="NAD(P)-binding Rossmann-fold domains"/>
    <property type="match status" value="1"/>
</dbReference>
<evidence type="ECO:0000313" key="2">
    <source>
        <dbReference type="EMBL" id="QPC46492.1"/>
    </source>
</evidence>
<dbReference type="Pfam" id="PF13460">
    <property type="entry name" value="NAD_binding_10"/>
    <property type="match status" value="1"/>
</dbReference>
<organism evidence="2 3">
    <name type="scientific">Mangrovibacillus cuniculi</name>
    <dbReference type="NCBI Taxonomy" id="2593652"/>
    <lineage>
        <taxon>Bacteria</taxon>
        <taxon>Bacillati</taxon>
        <taxon>Bacillota</taxon>
        <taxon>Bacilli</taxon>
        <taxon>Bacillales</taxon>
        <taxon>Bacillaceae</taxon>
        <taxon>Mangrovibacillus</taxon>
    </lineage>
</organism>
<dbReference type="RefSeq" id="WP_239674014.1">
    <property type="nucleotide sequence ID" value="NZ_CP049742.1"/>
</dbReference>
<dbReference type="EMBL" id="CP049742">
    <property type="protein sequence ID" value="QPC46492.1"/>
    <property type="molecule type" value="Genomic_DNA"/>
</dbReference>
<accession>A0A7S8HF82</accession>
<evidence type="ECO:0000259" key="1">
    <source>
        <dbReference type="Pfam" id="PF13460"/>
    </source>
</evidence>
<name>A0A7S8HF82_9BACI</name>
<evidence type="ECO:0000313" key="3">
    <source>
        <dbReference type="Proteomes" id="UP000593626"/>
    </source>
</evidence>
<proteinExistence type="predicted"/>
<dbReference type="PANTHER" id="PTHR15020">
    <property type="entry name" value="FLAVIN REDUCTASE-RELATED"/>
    <property type="match status" value="1"/>
</dbReference>
<dbReference type="Gene3D" id="3.40.50.720">
    <property type="entry name" value="NAD(P)-binding Rossmann-like Domain"/>
    <property type="match status" value="1"/>
</dbReference>
<protein>
    <submittedName>
        <fullName evidence="2">SDR family oxidoreductase</fullName>
    </submittedName>
</protein>
<reference evidence="2 3" key="1">
    <citation type="submission" date="2019-07" db="EMBL/GenBank/DDBJ databases">
        <title>Genome sequence of 2 isolates from Red Sea Mangroves.</title>
        <authorList>
            <person name="Sefrji F."/>
            <person name="Michoud G."/>
            <person name="Merlino G."/>
            <person name="Daffonchio D."/>
        </authorList>
    </citation>
    <scope>NUCLEOTIDE SEQUENCE [LARGE SCALE GENOMIC DNA]</scope>
    <source>
        <strain evidence="2 3">R1DC41</strain>
    </source>
</reference>
<dbReference type="InterPro" id="IPR016040">
    <property type="entry name" value="NAD(P)-bd_dom"/>
</dbReference>
<sequence length="211" mass="22769">MKVVVAGANGTTGKMIVEKLVKNGHEVYAIVRKPEQVETMEQLKARPILADLTEDLSSSLQKKDAVIFAAGAGGGAKPEQTTAVDRDAAIHLMKAALEKGVNRFVMLSSVGTEQPDKGPEGLQHYLQMKQEADAFLLNTELDYTIVRPVTLTNDEGTGLITVGKTVDYTSTVTREDVASTIVESLETSNTSRKLFEMTNGDQSIKEAVSNL</sequence>
<feature type="domain" description="NAD(P)-binding" evidence="1">
    <location>
        <begin position="7"/>
        <end position="186"/>
    </location>
</feature>
<dbReference type="InterPro" id="IPR036291">
    <property type="entry name" value="NAD(P)-bd_dom_sf"/>
</dbReference>